<dbReference type="Proteomes" id="UP001589692">
    <property type="component" value="Unassembled WGS sequence"/>
</dbReference>
<keyword evidence="2" id="KW-1185">Reference proteome</keyword>
<organism evidence="1 2">
    <name type="scientific">Rhizobium puerariae</name>
    <dbReference type="NCBI Taxonomy" id="1585791"/>
    <lineage>
        <taxon>Bacteria</taxon>
        <taxon>Pseudomonadati</taxon>
        <taxon>Pseudomonadota</taxon>
        <taxon>Alphaproteobacteria</taxon>
        <taxon>Hyphomicrobiales</taxon>
        <taxon>Rhizobiaceae</taxon>
        <taxon>Rhizobium/Agrobacterium group</taxon>
        <taxon>Rhizobium</taxon>
    </lineage>
</organism>
<dbReference type="EMBL" id="JBHMAA010000032">
    <property type="protein sequence ID" value="MFB9951972.1"/>
    <property type="molecule type" value="Genomic_DNA"/>
</dbReference>
<sequence>MTKTAFKTAPADNCEPSAVELSLRLDKGLSLLKWDIDALAWGCEELWHHAFSRDKDNEQLSRVPVIILNLIAEKLGPLATDAERLESLISKGHRHG</sequence>
<protein>
    <submittedName>
        <fullName evidence="1">Uncharacterized protein</fullName>
    </submittedName>
</protein>
<evidence type="ECO:0000313" key="2">
    <source>
        <dbReference type="Proteomes" id="UP001589692"/>
    </source>
</evidence>
<reference evidence="1 2" key="1">
    <citation type="submission" date="2024-09" db="EMBL/GenBank/DDBJ databases">
        <authorList>
            <person name="Sun Q."/>
            <person name="Mori K."/>
        </authorList>
    </citation>
    <scope>NUCLEOTIDE SEQUENCE [LARGE SCALE GENOMIC DNA]</scope>
    <source>
        <strain evidence="1 2">TBRC 4938</strain>
    </source>
</reference>
<accession>A0ABV6AN54</accession>
<gene>
    <name evidence="1" type="ORF">ACFFP0_24250</name>
</gene>
<comment type="caution">
    <text evidence="1">The sequence shown here is derived from an EMBL/GenBank/DDBJ whole genome shotgun (WGS) entry which is preliminary data.</text>
</comment>
<dbReference type="RefSeq" id="WP_377264791.1">
    <property type="nucleotide sequence ID" value="NZ_JBHMAA010000032.1"/>
</dbReference>
<evidence type="ECO:0000313" key="1">
    <source>
        <dbReference type="EMBL" id="MFB9951972.1"/>
    </source>
</evidence>
<name>A0ABV6AN54_9HYPH</name>
<proteinExistence type="predicted"/>